<evidence type="ECO:0000259" key="1">
    <source>
        <dbReference type="PROSITE" id="PS51464"/>
    </source>
</evidence>
<dbReference type="InterPro" id="IPR046348">
    <property type="entry name" value="SIS_dom_sf"/>
</dbReference>
<dbReference type="GO" id="GO:1901135">
    <property type="term" value="P:carbohydrate derivative metabolic process"/>
    <property type="evidence" value="ECO:0007669"/>
    <property type="project" value="InterPro"/>
</dbReference>
<dbReference type="GO" id="GO:0097367">
    <property type="term" value="F:carbohydrate derivative binding"/>
    <property type="evidence" value="ECO:0007669"/>
    <property type="project" value="InterPro"/>
</dbReference>
<protein>
    <recommendedName>
        <fullName evidence="1">SIS domain-containing protein</fullName>
    </recommendedName>
</protein>
<sequence>MTLNKISGGIGYISGVMKNIHNIELSQFKPFYDDLEAADCIILVGEGRSQSALYIGMGQLDKWVRTLIDIDFPGRDLVDAAPVLEKKYDKVALLVNSGSGETSTPKIMVKQLSDYIEREKSDTFTIDAVVSNKKSSIGMIGEKEYGNVVELKGRVRSPKSTNGYLKHGIMNDVYELGSLLLFQKTKEALNEKKDYTAVFEKMDAESKILSKIVTKFVKSDNYKDIIDKLETRSRITMGGLGPARNVAKMTAIRLQHVKRAIGDEAYLSGPFAPRPRAGDILFMISYSGETEPLIGWCKDQKESGGYAYSIVGNESTLSRESDSFIIESTPTTFYERATFALSPLPLHLVKRLNLRGLRLPEYIMEWWQHSVTE</sequence>
<name>A0A7G9ZAX3_9EURY</name>
<dbReference type="Gene3D" id="3.40.50.10490">
    <property type="entry name" value="Glucose-6-phosphate isomerase like protein, domain 1"/>
    <property type="match status" value="1"/>
</dbReference>
<accession>A0A7G9ZAX3</accession>
<evidence type="ECO:0000313" key="2">
    <source>
        <dbReference type="EMBL" id="QNO57407.1"/>
    </source>
</evidence>
<dbReference type="SUPFAM" id="SSF53697">
    <property type="entry name" value="SIS domain"/>
    <property type="match status" value="1"/>
</dbReference>
<dbReference type="InterPro" id="IPR001347">
    <property type="entry name" value="SIS_dom"/>
</dbReference>
<dbReference type="EMBL" id="MT631688">
    <property type="protein sequence ID" value="QNO57407.1"/>
    <property type="molecule type" value="Genomic_DNA"/>
</dbReference>
<dbReference type="AlphaFoldDB" id="A0A7G9ZAX3"/>
<gene>
    <name evidence="2" type="ORF">FKKJMMIK_00004</name>
</gene>
<proteinExistence type="predicted"/>
<dbReference type="PROSITE" id="PS51464">
    <property type="entry name" value="SIS"/>
    <property type="match status" value="1"/>
</dbReference>
<feature type="domain" description="SIS" evidence="1">
    <location>
        <begin position="225"/>
        <end position="354"/>
    </location>
</feature>
<reference evidence="2" key="1">
    <citation type="submission" date="2020-06" db="EMBL/GenBank/DDBJ databases">
        <title>Unique genomic features of the anaerobic methanotrophic archaea.</title>
        <authorList>
            <person name="Chadwick G.L."/>
            <person name="Skennerton C.T."/>
            <person name="Laso-Perez R."/>
            <person name="Leu A.O."/>
            <person name="Speth D.R."/>
            <person name="Yu H."/>
            <person name="Morgan-Lang C."/>
            <person name="Hatzenpichler R."/>
            <person name="Goudeau D."/>
            <person name="Malmstrom R."/>
            <person name="Brazelton W.J."/>
            <person name="Woyke T."/>
            <person name="Hallam S.J."/>
            <person name="Tyson G.W."/>
            <person name="Wegener G."/>
            <person name="Boetius A."/>
            <person name="Orphan V."/>
        </authorList>
    </citation>
    <scope>NUCLEOTIDE SEQUENCE</scope>
</reference>
<organism evidence="2">
    <name type="scientific">Candidatus Methanophaga sp. ANME-1 ERB7</name>
    <dbReference type="NCBI Taxonomy" id="2759913"/>
    <lineage>
        <taxon>Archaea</taxon>
        <taxon>Methanobacteriati</taxon>
        <taxon>Methanobacteriota</taxon>
        <taxon>Stenosarchaea group</taxon>
        <taxon>Methanomicrobia</taxon>
        <taxon>Candidatus Methanophagales</taxon>
        <taxon>Candidatus Methanophagaceae</taxon>
        <taxon>Candidatus Methanophaga</taxon>
    </lineage>
</organism>